<protein>
    <submittedName>
        <fullName evidence="1">Uncharacterized protein</fullName>
    </submittedName>
</protein>
<name>A0ABD2KT06_9BILA</name>
<dbReference type="EMBL" id="JBICBT010000667">
    <property type="protein sequence ID" value="KAL3106013.1"/>
    <property type="molecule type" value="Genomic_DNA"/>
</dbReference>
<keyword evidence="2" id="KW-1185">Reference proteome</keyword>
<dbReference type="InterPro" id="IPR044245">
    <property type="entry name" value="Spartan"/>
</dbReference>
<proteinExistence type="predicted"/>
<dbReference type="AlphaFoldDB" id="A0ABD2KT06"/>
<dbReference type="Proteomes" id="UP001620626">
    <property type="component" value="Unassembled WGS sequence"/>
</dbReference>
<dbReference type="PANTHER" id="PTHR21220:SF0">
    <property type="entry name" value="DNA-DEPENDENT METALLOPROTEASE SPRTN"/>
    <property type="match status" value="1"/>
</dbReference>
<dbReference type="PANTHER" id="PTHR21220">
    <property type="entry name" value="DNA-DEPENDENT METALLOPROTEASE SPRTN"/>
    <property type="match status" value="1"/>
</dbReference>
<sequence length="124" mass="14663">MRDTEVYNQHDDSVDMIIGIKKVEASMAYDLPARTTWPPKMQSGIAELQSTMKPKMRETMMKLKETMMKLRGHDPNIVRECSRLNTITGAAITKYHTFHDEVLYYRRYIWRCNSPCRERRPTYG</sequence>
<reference evidence="1 2" key="1">
    <citation type="submission" date="2024-10" db="EMBL/GenBank/DDBJ databases">
        <authorList>
            <person name="Kim D."/>
        </authorList>
    </citation>
    <scope>NUCLEOTIDE SEQUENCE [LARGE SCALE GENOMIC DNA]</scope>
    <source>
        <strain evidence="1">BH-2024</strain>
    </source>
</reference>
<evidence type="ECO:0000313" key="2">
    <source>
        <dbReference type="Proteomes" id="UP001620626"/>
    </source>
</evidence>
<evidence type="ECO:0000313" key="1">
    <source>
        <dbReference type="EMBL" id="KAL3106013.1"/>
    </source>
</evidence>
<comment type="caution">
    <text evidence="1">The sequence shown here is derived from an EMBL/GenBank/DDBJ whole genome shotgun (WGS) entry which is preliminary data.</text>
</comment>
<gene>
    <name evidence="1" type="ORF">niasHT_025804</name>
</gene>
<organism evidence="1 2">
    <name type="scientific">Heterodera trifolii</name>
    <dbReference type="NCBI Taxonomy" id="157864"/>
    <lineage>
        <taxon>Eukaryota</taxon>
        <taxon>Metazoa</taxon>
        <taxon>Ecdysozoa</taxon>
        <taxon>Nematoda</taxon>
        <taxon>Chromadorea</taxon>
        <taxon>Rhabditida</taxon>
        <taxon>Tylenchina</taxon>
        <taxon>Tylenchomorpha</taxon>
        <taxon>Tylenchoidea</taxon>
        <taxon>Heteroderidae</taxon>
        <taxon>Heteroderinae</taxon>
        <taxon>Heterodera</taxon>
    </lineage>
</organism>
<accession>A0ABD2KT06</accession>